<gene>
    <name evidence="10" type="ORF">EDI_188550</name>
</gene>
<evidence type="ECO:0000256" key="5">
    <source>
        <dbReference type="ARBA" id="ARBA00022723"/>
    </source>
</evidence>
<dbReference type="EC" id="3.5.1.18" evidence="10"/>
<dbReference type="RefSeq" id="XP_001740684.1">
    <property type="nucleotide sequence ID" value="XM_001740632.1"/>
</dbReference>
<dbReference type="Gene3D" id="3.40.630.10">
    <property type="entry name" value="Zn peptidases"/>
    <property type="match status" value="1"/>
</dbReference>
<comment type="similarity">
    <text evidence="3">Belongs to the peptidase M20A family.</text>
</comment>
<evidence type="ECO:0000256" key="4">
    <source>
        <dbReference type="ARBA" id="ARBA00022605"/>
    </source>
</evidence>
<protein>
    <submittedName>
        <fullName evidence="10">Acetylornithine deacetylase, putative</fullName>
        <ecNumber evidence="10">3.5.1.18</ecNumber>
    </submittedName>
</protein>
<dbReference type="GO" id="GO:0009014">
    <property type="term" value="F:succinyl-diaminopimelate desuccinylase activity"/>
    <property type="evidence" value="ECO:0007669"/>
    <property type="project" value="UniProtKB-EC"/>
</dbReference>
<keyword evidence="7" id="KW-0862">Zinc</keyword>
<comment type="cofactor">
    <cofactor evidence="1">
        <name>Co(2+)</name>
        <dbReference type="ChEBI" id="CHEBI:48828"/>
    </cofactor>
</comment>
<organism evidence="11">
    <name type="scientific">Entamoeba dispar (strain ATCC PRA-260 / SAW760)</name>
    <dbReference type="NCBI Taxonomy" id="370354"/>
    <lineage>
        <taxon>Eukaryota</taxon>
        <taxon>Amoebozoa</taxon>
        <taxon>Evosea</taxon>
        <taxon>Archamoebae</taxon>
        <taxon>Mastigamoebida</taxon>
        <taxon>Entamoebidae</taxon>
        <taxon>Entamoeba</taxon>
    </lineage>
</organism>
<comment type="cofactor">
    <cofactor evidence="2">
        <name>Zn(2+)</name>
        <dbReference type="ChEBI" id="CHEBI:29105"/>
    </cofactor>
</comment>
<keyword evidence="4" id="KW-0028">Amino-acid biosynthesis</keyword>
<evidence type="ECO:0000256" key="8">
    <source>
        <dbReference type="ARBA" id="ARBA00023285"/>
    </source>
</evidence>
<dbReference type="eggNOG" id="KOG2275">
    <property type="taxonomic scope" value="Eukaryota"/>
</dbReference>
<feature type="domain" description="Peptidase M20 dimerisation" evidence="9">
    <location>
        <begin position="192"/>
        <end position="292"/>
    </location>
</feature>
<dbReference type="GO" id="GO:0008652">
    <property type="term" value="P:amino acid biosynthetic process"/>
    <property type="evidence" value="ECO:0007669"/>
    <property type="project" value="UniProtKB-KW"/>
</dbReference>
<evidence type="ECO:0000256" key="2">
    <source>
        <dbReference type="ARBA" id="ARBA00001947"/>
    </source>
</evidence>
<keyword evidence="5" id="KW-0479">Metal-binding</keyword>
<evidence type="ECO:0000256" key="1">
    <source>
        <dbReference type="ARBA" id="ARBA00001941"/>
    </source>
</evidence>
<dbReference type="InterPro" id="IPR036264">
    <property type="entry name" value="Bact_exopeptidase_dim_dom"/>
</dbReference>
<dbReference type="Pfam" id="PF01546">
    <property type="entry name" value="Peptidase_M20"/>
    <property type="match status" value="1"/>
</dbReference>
<evidence type="ECO:0000259" key="9">
    <source>
        <dbReference type="Pfam" id="PF07687"/>
    </source>
</evidence>
<dbReference type="OMA" id="RLHKGVM"/>
<reference evidence="11" key="1">
    <citation type="submission" date="2007-12" db="EMBL/GenBank/DDBJ databases">
        <title>Annotation of Entamoeba dispar SAW760.</title>
        <authorList>
            <person name="Lorenzi H."/>
            <person name="Inman J."/>
            <person name="Schobel S."/>
            <person name="Amedeo P."/>
            <person name="Caler E."/>
        </authorList>
    </citation>
    <scope>NUCLEOTIDE SEQUENCE [LARGE SCALE GENOMIC DNA]</scope>
    <source>
        <strain evidence="11">ATCC PRA-260 / SAW760</strain>
    </source>
</reference>
<dbReference type="GeneID" id="5885856"/>
<dbReference type="InterPro" id="IPR010182">
    <property type="entry name" value="ArgE/DapE"/>
</dbReference>
<keyword evidence="6 10" id="KW-0378">Hydrolase</keyword>
<sequence length="398" mass="44931">MWLEIVQCMNIDTEFLKTVLRRLIRCDTQSFNRDDFEIIRLLKEICEGIGMTVETIPTKNNPNKINFVAYWTKQPHKIIFSSHFDTVPVGDLKEWKYPPLEATEEIELKTGNIYVYGRGSADMKSGLASQLCVLKYLQDMQMKIRESILLIVSSEEEDGTLGAKDLVKQYPELFASVELIIVDEPTNLDIGISEKGELRLKIECHGISAHASSPSLGLNAIEGMCSLIQWIKKDLPLSPDDTNQTTFNIGTIRGGNAPNVVADYCVTEIDIRTSSYISVEDIMNNIKTIIASIESTTRFKFVLYEESKELPVTTDINNKYVKLLTKCIYKEMPKSSIKRMAYATDAAAFAHTKNKPQVIIFGPGNEAVIHKPNEYVIFQFVEIATKALVSFLSEMNDE</sequence>
<dbReference type="SUPFAM" id="SSF53187">
    <property type="entry name" value="Zn-dependent exopeptidases"/>
    <property type="match status" value="1"/>
</dbReference>
<name>B0ERF8_ENTDS</name>
<keyword evidence="8" id="KW-0170">Cobalt</keyword>
<dbReference type="Pfam" id="PF07687">
    <property type="entry name" value="M20_dimer"/>
    <property type="match status" value="1"/>
</dbReference>
<dbReference type="AlphaFoldDB" id="B0ERF8"/>
<proteinExistence type="inferred from homology"/>
<dbReference type="OrthoDB" id="3064516at2759"/>
<evidence type="ECO:0000256" key="6">
    <source>
        <dbReference type="ARBA" id="ARBA00022801"/>
    </source>
</evidence>
<dbReference type="EMBL" id="DS550511">
    <property type="protein sequence ID" value="EDR22887.1"/>
    <property type="molecule type" value="Genomic_DNA"/>
</dbReference>
<keyword evidence="11" id="KW-1185">Reference proteome</keyword>
<evidence type="ECO:0000256" key="3">
    <source>
        <dbReference type="ARBA" id="ARBA00006247"/>
    </source>
</evidence>
<dbReference type="VEuPathDB" id="AmoebaDB:EDI_188550"/>
<dbReference type="InterPro" id="IPR011650">
    <property type="entry name" value="Peptidase_M20_dimer"/>
</dbReference>
<evidence type="ECO:0000313" key="11">
    <source>
        <dbReference type="Proteomes" id="UP000008076"/>
    </source>
</evidence>
<evidence type="ECO:0000313" key="10">
    <source>
        <dbReference type="EMBL" id="EDR22887.1"/>
    </source>
</evidence>
<accession>B0ERF8</accession>
<dbReference type="PANTHER" id="PTHR43808:SF8">
    <property type="entry name" value="PEPTIDASE M20 DIMERISATION DOMAIN-CONTAINING PROTEIN"/>
    <property type="match status" value="1"/>
</dbReference>
<dbReference type="SUPFAM" id="SSF55031">
    <property type="entry name" value="Bacterial exopeptidase dimerisation domain"/>
    <property type="match status" value="1"/>
</dbReference>
<dbReference type="NCBIfam" id="TIGR01910">
    <property type="entry name" value="DapE-ArgE"/>
    <property type="match status" value="1"/>
</dbReference>
<dbReference type="Gene3D" id="3.30.70.360">
    <property type="match status" value="1"/>
</dbReference>
<dbReference type="PANTHER" id="PTHR43808">
    <property type="entry name" value="ACETYLORNITHINE DEACETYLASE"/>
    <property type="match status" value="1"/>
</dbReference>
<evidence type="ECO:0000256" key="7">
    <source>
        <dbReference type="ARBA" id="ARBA00022833"/>
    </source>
</evidence>
<dbReference type="GO" id="GO:0046872">
    <property type="term" value="F:metal ion binding"/>
    <property type="evidence" value="ECO:0007669"/>
    <property type="project" value="UniProtKB-KW"/>
</dbReference>
<dbReference type="InterPro" id="IPR002933">
    <property type="entry name" value="Peptidase_M20"/>
</dbReference>
<dbReference type="KEGG" id="edi:EDI_188550"/>
<dbReference type="InterPro" id="IPR050072">
    <property type="entry name" value="Peptidase_M20A"/>
</dbReference>
<dbReference type="Proteomes" id="UP000008076">
    <property type="component" value="Unassembled WGS sequence"/>
</dbReference>